<evidence type="ECO:0000313" key="11">
    <source>
        <dbReference type="EMBL" id="VEU81020.1"/>
    </source>
</evidence>
<feature type="transmembrane region" description="Helical" evidence="9">
    <location>
        <begin position="346"/>
        <end position="369"/>
    </location>
</feature>
<dbReference type="InterPro" id="IPR006667">
    <property type="entry name" value="SLC41_membr_dom"/>
</dbReference>
<dbReference type="InterPro" id="IPR036739">
    <property type="entry name" value="SLC41_membr_dom_sf"/>
</dbReference>
<dbReference type="AlphaFoldDB" id="A0A449BFD1"/>
<dbReference type="Pfam" id="PF00571">
    <property type="entry name" value="CBS"/>
    <property type="match status" value="2"/>
</dbReference>
<keyword evidence="8" id="KW-0129">CBS domain</keyword>
<keyword evidence="6 9" id="KW-1133">Transmembrane helix</keyword>
<dbReference type="InterPro" id="IPR038076">
    <property type="entry name" value="MgtE_N_sf"/>
</dbReference>
<dbReference type="KEGG" id="aaxa:NCTC10138_01410"/>
<reference evidence="11 12" key="1">
    <citation type="submission" date="2019-01" db="EMBL/GenBank/DDBJ databases">
        <authorList>
            <consortium name="Pathogen Informatics"/>
        </authorList>
    </citation>
    <scope>NUCLEOTIDE SEQUENCE [LARGE SCALE GENOMIC DNA]</scope>
    <source>
        <strain evidence="11 12">NCTC10138</strain>
    </source>
</reference>
<dbReference type="OrthoDB" id="9790355at2"/>
<dbReference type="Pfam" id="PF01769">
    <property type="entry name" value="MgtE"/>
    <property type="match status" value="1"/>
</dbReference>
<dbReference type="GO" id="GO:0015095">
    <property type="term" value="F:magnesium ion transmembrane transporter activity"/>
    <property type="evidence" value="ECO:0007669"/>
    <property type="project" value="InterPro"/>
</dbReference>
<dbReference type="GO" id="GO:0016020">
    <property type="term" value="C:membrane"/>
    <property type="evidence" value="ECO:0007669"/>
    <property type="project" value="UniProtKB-SubCell"/>
</dbReference>
<keyword evidence="5" id="KW-0460">Magnesium</keyword>
<dbReference type="PROSITE" id="PS51371">
    <property type="entry name" value="CBS"/>
    <property type="match status" value="1"/>
</dbReference>
<dbReference type="Gene3D" id="1.10.357.20">
    <property type="entry name" value="SLC41 divalent cation transporters, integral membrane domain"/>
    <property type="match status" value="1"/>
</dbReference>
<dbReference type="Gene3D" id="1.25.60.10">
    <property type="entry name" value="MgtE N-terminal domain-like"/>
    <property type="match status" value="1"/>
</dbReference>
<dbReference type="Gene3D" id="3.10.580.10">
    <property type="entry name" value="CBS-domain"/>
    <property type="match status" value="1"/>
</dbReference>
<proteinExistence type="inferred from homology"/>
<keyword evidence="12" id="KW-1185">Reference proteome</keyword>
<evidence type="ECO:0000256" key="9">
    <source>
        <dbReference type="SAM" id="Phobius"/>
    </source>
</evidence>
<feature type="transmembrane region" description="Helical" evidence="9">
    <location>
        <begin position="296"/>
        <end position="326"/>
    </location>
</feature>
<dbReference type="Proteomes" id="UP000289841">
    <property type="component" value="Chromosome"/>
</dbReference>
<keyword evidence="3" id="KW-0813">Transport</keyword>
<dbReference type="SUPFAM" id="SSF54631">
    <property type="entry name" value="CBS-domain pair"/>
    <property type="match status" value="1"/>
</dbReference>
<dbReference type="SUPFAM" id="SSF161093">
    <property type="entry name" value="MgtE membrane domain-like"/>
    <property type="match status" value="1"/>
</dbReference>
<gene>
    <name evidence="11" type="ORF">NCTC10138_01410</name>
</gene>
<evidence type="ECO:0000256" key="4">
    <source>
        <dbReference type="ARBA" id="ARBA00022692"/>
    </source>
</evidence>
<evidence type="ECO:0000256" key="8">
    <source>
        <dbReference type="PROSITE-ProRule" id="PRU00703"/>
    </source>
</evidence>
<dbReference type="PANTHER" id="PTHR43773:SF1">
    <property type="entry name" value="MAGNESIUM TRANSPORTER MGTE"/>
    <property type="match status" value="1"/>
</dbReference>
<protein>
    <submittedName>
        <fullName evidence="11">Magnesium transporter mgtE</fullName>
    </submittedName>
</protein>
<comment type="similarity">
    <text evidence="2">Belongs to the SLC41A transporter family.</text>
</comment>
<name>A0A449BFD1_HAPAX</name>
<feature type="transmembrane region" description="Helical" evidence="9">
    <location>
        <begin position="381"/>
        <end position="409"/>
    </location>
</feature>
<evidence type="ECO:0000256" key="5">
    <source>
        <dbReference type="ARBA" id="ARBA00022842"/>
    </source>
</evidence>
<evidence type="ECO:0000256" key="1">
    <source>
        <dbReference type="ARBA" id="ARBA00004141"/>
    </source>
</evidence>
<dbReference type="InterPro" id="IPR006669">
    <property type="entry name" value="MgtE_transporter"/>
</dbReference>
<dbReference type="EMBL" id="LR215048">
    <property type="protein sequence ID" value="VEU81020.1"/>
    <property type="molecule type" value="Genomic_DNA"/>
</dbReference>
<sequence length="449" mass="50140">MNLNFKQSRHQIAKQLSVMHEVDIAKVFDEANLEEKNIIAQIIPINIIDDVFIELGAKEAIELFGMLDDIRRRVLLEDLSAADLKPLFEEFSEEDKNKFSSLLKLSKRKELEKLIKYDETKAASVMRSDYLTIQYDYEVSEAMKYIIANVTDNDYIDTIFVKKNNRLVGTISLKDLIVARKNQQIVEFINPDFEYVNEEDNLAVAIEKISDYDIALLAVLNKNKGLIGIITAEDVLEEMALEFESNVDKFVAVGDYDEDSNPFVRAKQRLPWLLASIVLNLVIALFLSIFSDTINAIAALVLFQPLILGMAGNIGTQAIAVTILVLHNKTHETKEARRKHIKKEVFIGITNAIIVGILGFVLSFVFLTLTTFDMGKNVTPLILSLAISLSLVFSMIISSFFGVLIPIALTKLNIDPAAASGPVISTINDLVALVIYFGLATIIVLPLIV</sequence>
<dbReference type="STRING" id="1278311.GCA_000428705_00102"/>
<evidence type="ECO:0000259" key="10">
    <source>
        <dbReference type="PROSITE" id="PS51371"/>
    </source>
</evidence>
<feature type="transmembrane region" description="Helical" evidence="9">
    <location>
        <begin position="270"/>
        <end position="290"/>
    </location>
</feature>
<evidence type="ECO:0000256" key="3">
    <source>
        <dbReference type="ARBA" id="ARBA00022448"/>
    </source>
</evidence>
<evidence type="ECO:0000256" key="7">
    <source>
        <dbReference type="ARBA" id="ARBA00023136"/>
    </source>
</evidence>
<evidence type="ECO:0000256" key="6">
    <source>
        <dbReference type="ARBA" id="ARBA00022989"/>
    </source>
</evidence>
<evidence type="ECO:0000313" key="12">
    <source>
        <dbReference type="Proteomes" id="UP000289841"/>
    </source>
</evidence>
<organism evidence="11 12">
    <name type="scientific">Haploplasma axanthum</name>
    <name type="common">Acholeplasma axanthum</name>
    <dbReference type="NCBI Taxonomy" id="29552"/>
    <lineage>
        <taxon>Bacteria</taxon>
        <taxon>Bacillati</taxon>
        <taxon>Mycoplasmatota</taxon>
        <taxon>Mollicutes</taxon>
        <taxon>Acholeplasmatales</taxon>
        <taxon>Acholeplasmataceae</taxon>
        <taxon>Haploplasma</taxon>
    </lineage>
</organism>
<dbReference type="SUPFAM" id="SSF158791">
    <property type="entry name" value="MgtE N-terminal domain-like"/>
    <property type="match status" value="1"/>
</dbReference>
<dbReference type="RefSeq" id="WP_026389937.1">
    <property type="nucleotide sequence ID" value="NZ_LR215048.1"/>
</dbReference>
<feature type="domain" description="CBS" evidence="10">
    <location>
        <begin position="189"/>
        <end position="245"/>
    </location>
</feature>
<comment type="subcellular location">
    <subcellularLocation>
        <location evidence="1">Membrane</location>
        <topology evidence="1">Multi-pass membrane protein</topology>
    </subcellularLocation>
</comment>
<dbReference type="Pfam" id="PF03448">
    <property type="entry name" value="MgtE_N"/>
    <property type="match status" value="1"/>
</dbReference>
<dbReference type="InterPro" id="IPR006668">
    <property type="entry name" value="Mg_transptr_MgtE_intracell_dom"/>
</dbReference>
<evidence type="ECO:0000256" key="2">
    <source>
        <dbReference type="ARBA" id="ARBA00009749"/>
    </source>
</evidence>
<feature type="transmembrane region" description="Helical" evidence="9">
    <location>
        <begin position="430"/>
        <end position="448"/>
    </location>
</feature>
<accession>A0A449BFD1</accession>
<dbReference type="SMART" id="SM00924">
    <property type="entry name" value="MgtE_N"/>
    <property type="match status" value="1"/>
</dbReference>
<dbReference type="InterPro" id="IPR000644">
    <property type="entry name" value="CBS_dom"/>
</dbReference>
<dbReference type="SMART" id="SM00116">
    <property type="entry name" value="CBS"/>
    <property type="match status" value="2"/>
</dbReference>
<keyword evidence="4 9" id="KW-0812">Transmembrane</keyword>
<dbReference type="InterPro" id="IPR046342">
    <property type="entry name" value="CBS_dom_sf"/>
</dbReference>
<dbReference type="PANTHER" id="PTHR43773">
    <property type="entry name" value="MAGNESIUM TRANSPORTER MGTE"/>
    <property type="match status" value="1"/>
</dbReference>
<keyword evidence="7 9" id="KW-0472">Membrane</keyword>